<protein>
    <submittedName>
        <fullName evidence="3">Uncharacterized protein</fullName>
    </submittedName>
</protein>
<comment type="caution">
    <text evidence="3">The sequence shown here is derived from an EMBL/GenBank/DDBJ whole genome shotgun (WGS) entry which is preliminary data.</text>
</comment>
<feature type="transmembrane region" description="Helical" evidence="2">
    <location>
        <begin position="6"/>
        <end position="31"/>
    </location>
</feature>
<accession>A0AA87RJ38</accession>
<dbReference type="EMBL" id="BJUU01000020">
    <property type="protein sequence ID" value="GEK81145.1"/>
    <property type="molecule type" value="Genomic_DNA"/>
</dbReference>
<evidence type="ECO:0000313" key="3">
    <source>
        <dbReference type="EMBL" id="GEK81145.1"/>
    </source>
</evidence>
<keyword evidence="4" id="KW-1185">Reference proteome</keyword>
<name>A0AA87RJ38_9MICO</name>
<dbReference type="AlphaFoldDB" id="A0AA87RJ38"/>
<evidence type="ECO:0000256" key="1">
    <source>
        <dbReference type="SAM" id="MobiDB-lite"/>
    </source>
</evidence>
<organism evidence="3 4">
    <name type="scientific">Agrococcus baldri</name>
    <dbReference type="NCBI Taxonomy" id="153730"/>
    <lineage>
        <taxon>Bacteria</taxon>
        <taxon>Bacillati</taxon>
        <taxon>Actinomycetota</taxon>
        <taxon>Actinomycetes</taxon>
        <taxon>Micrococcales</taxon>
        <taxon>Microbacteriaceae</taxon>
        <taxon>Agrococcus</taxon>
    </lineage>
</organism>
<dbReference type="RefSeq" id="WP_146796162.1">
    <property type="nucleotide sequence ID" value="NZ_BJUU01000020.1"/>
</dbReference>
<sequence>MPDSWWGNAIFSLVPTIVLGLIFWMVMRMILRGDRTARREYDRIEAEERAKLGLPVKGAAPAETASAPAGSAQAAGGEAMPGQRPEDFRDSAPPAG</sequence>
<proteinExistence type="predicted"/>
<evidence type="ECO:0000313" key="4">
    <source>
        <dbReference type="Proteomes" id="UP000321749"/>
    </source>
</evidence>
<dbReference type="Proteomes" id="UP000321749">
    <property type="component" value="Unassembled WGS sequence"/>
</dbReference>
<reference evidence="3 4" key="1">
    <citation type="submission" date="2019-07" db="EMBL/GenBank/DDBJ databases">
        <title>Whole genome shotgun sequence of Agrococcus baldri NBRC 103055.</title>
        <authorList>
            <person name="Hosoyama A."/>
            <person name="Uohara A."/>
            <person name="Ohji S."/>
            <person name="Ichikawa N."/>
        </authorList>
    </citation>
    <scope>NUCLEOTIDE SEQUENCE [LARGE SCALE GENOMIC DNA]</scope>
    <source>
        <strain evidence="3 4">NBRC 103055</strain>
    </source>
</reference>
<keyword evidence="2" id="KW-0472">Membrane</keyword>
<keyword evidence="2" id="KW-1133">Transmembrane helix</keyword>
<evidence type="ECO:0000256" key="2">
    <source>
        <dbReference type="SAM" id="Phobius"/>
    </source>
</evidence>
<feature type="compositionally biased region" description="Low complexity" evidence="1">
    <location>
        <begin position="58"/>
        <end position="78"/>
    </location>
</feature>
<feature type="region of interest" description="Disordered" evidence="1">
    <location>
        <begin position="55"/>
        <end position="96"/>
    </location>
</feature>
<gene>
    <name evidence="3" type="ORF">ABA31_24960</name>
</gene>
<keyword evidence="2" id="KW-0812">Transmembrane</keyword>